<feature type="region of interest" description="Disordered" evidence="6">
    <location>
        <begin position="635"/>
        <end position="656"/>
    </location>
</feature>
<evidence type="ECO:0000256" key="4">
    <source>
        <dbReference type="ARBA" id="ARBA00022832"/>
    </source>
</evidence>
<gene>
    <name evidence="8" type="ORF">J2X09_000089</name>
</gene>
<dbReference type="SMART" id="SM00823">
    <property type="entry name" value="PKS_PP"/>
    <property type="match status" value="2"/>
</dbReference>
<dbReference type="InterPro" id="IPR020845">
    <property type="entry name" value="AMP-binding_CS"/>
</dbReference>
<dbReference type="Gene3D" id="3.30.559.30">
    <property type="entry name" value="Nonribosomal peptide synthetase, condensation domain"/>
    <property type="match status" value="1"/>
</dbReference>
<dbReference type="SUPFAM" id="SSF53474">
    <property type="entry name" value="alpha/beta-Hydrolases"/>
    <property type="match status" value="1"/>
</dbReference>
<dbReference type="SUPFAM" id="SSF56801">
    <property type="entry name" value="Acetyl-CoA synthetase-like"/>
    <property type="match status" value="2"/>
</dbReference>
<evidence type="ECO:0000256" key="5">
    <source>
        <dbReference type="ARBA" id="ARBA00023098"/>
    </source>
</evidence>
<dbReference type="Gene3D" id="3.30.559.10">
    <property type="entry name" value="Chloramphenicol acetyltransferase-like domain"/>
    <property type="match status" value="1"/>
</dbReference>
<dbReference type="Gene3D" id="3.40.50.980">
    <property type="match status" value="2"/>
</dbReference>
<comment type="caution">
    <text evidence="8">The sequence shown here is derived from an EMBL/GenBank/DDBJ whole genome shotgun (WGS) entry which is preliminary data.</text>
</comment>
<dbReference type="InterPro" id="IPR000873">
    <property type="entry name" value="AMP-dep_synth/lig_dom"/>
</dbReference>
<dbReference type="SUPFAM" id="SSF52777">
    <property type="entry name" value="CoA-dependent acyltransferases"/>
    <property type="match status" value="2"/>
</dbReference>
<dbReference type="PANTHER" id="PTHR45527">
    <property type="entry name" value="NONRIBOSOMAL PEPTIDE SYNTHETASE"/>
    <property type="match status" value="1"/>
</dbReference>
<evidence type="ECO:0000256" key="2">
    <source>
        <dbReference type="ARBA" id="ARBA00022450"/>
    </source>
</evidence>
<dbReference type="Gene3D" id="3.40.50.12780">
    <property type="entry name" value="N-terminal domain of ligase-like"/>
    <property type="match status" value="1"/>
</dbReference>
<keyword evidence="2" id="KW-0596">Phosphopantetheine</keyword>
<proteinExistence type="predicted"/>
<keyword evidence="5" id="KW-0443">Lipid metabolism</keyword>
<dbReference type="Pfam" id="PF00501">
    <property type="entry name" value="AMP-binding"/>
    <property type="match status" value="2"/>
</dbReference>
<evidence type="ECO:0000313" key="8">
    <source>
        <dbReference type="EMBL" id="MDR7092366.1"/>
    </source>
</evidence>
<dbReference type="InterPro" id="IPR029058">
    <property type="entry name" value="AB_hydrolase_fold"/>
</dbReference>
<dbReference type="Gene3D" id="3.40.50.1820">
    <property type="entry name" value="alpha/beta hydrolase"/>
    <property type="match status" value="1"/>
</dbReference>
<dbReference type="Gene3D" id="2.30.38.10">
    <property type="entry name" value="Luciferase, Domain 3"/>
    <property type="match status" value="1"/>
</dbReference>
<evidence type="ECO:0000256" key="6">
    <source>
        <dbReference type="SAM" id="MobiDB-lite"/>
    </source>
</evidence>
<accession>A0ABU1V4I1</accession>
<dbReference type="InterPro" id="IPR045851">
    <property type="entry name" value="AMP-bd_C_sf"/>
</dbReference>
<protein>
    <submittedName>
        <fullName evidence="8">Amino acid adenylation domain-containing protein</fullName>
    </submittedName>
</protein>
<dbReference type="PROSITE" id="PS50075">
    <property type="entry name" value="CARRIER"/>
    <property type="match status" value="2"/>
</dbReference>
<feature type="domain" description="Carrier" evidence="7">
    <location>
        <begin position="1606"/>
        <end position="1681"/>
    </location>
</feature>
<dbReference type="Pfam" id="PF00550">
    <property type="entry name" value="PP-binding"/>
    <property type="match status" value="2"/>
</dbReference>
<evidence type="ECO:0000313" key="9">
    <source>
        <dbReference type="Proteomes" id="UP001265550"/>
    </source>
</evidence>
<dbReference type="InterPro" id="IPR001242">
    <property type="entry name" value="Condensation_dom"/>
</dbReference>
<dbReference type="InterPro" id="IPR042099">
    <property type="entry name" value="ANL_N_sf"/>
</dbReference>
<dbReference type="Pfam" id="PF00975">
    <property type="entry name" value="Thioesterase"/>
    <property type="match status" value="1"/>
</dbReference>
<dbReference type="CDD" id="cd05931">
    <property type="entry name" value="FAAL"/>
    <property type="match status" value="1"/>
</dbReference>
<dbReference type="CDD" id="cd19531">
    <property type="entry name" value="LCL_NRPS-like"/>
    <property type="match status" value="1"/>
</dbReference>
<dbReference type="Pfam" id="PF13193">
    <property type="entry name" value="AMP-binding_C"/>
    <property type="match status" value="1"/>
</dbReference>
<dbReference type="SUPFAM" id="SSF47336">
    <property type="entry name" value="ACP-like"/>
    <property type="match status" value="2"/>
</dbReference>
<evidence type="ECO:0000259" key="7">
    <source>
        <dbReference type="PROSITE" id="PS50075"/>
    </source>
</evidence>
<dbReference type="Gene3D" id="1.10.1200.10">
    <property type="entry name" value="ACP-like"/>
    <property type="match status" value="2"/>
</dbReference>
<dbReference type="EMBL" id="JAVDWE010000001">
    <property type="protein sequence ID" value="MDR7092366.1"/>
    <property type="molecule type" value="Genomic_DNA"/>
</dbReference>
<dbReference type="InterPro" id="IPR001031">
    <property type="entry name" value="Thioesterase"/>
</dbReference>
<dbReference type="InterPro" id="IPR023213">
    <property type="entry name" value="CAT-like_dom_sf"/>
</dbReference>
<dbReference type="InterPro" id="IPR025110">
    <property type="entry name" value="AMP-bd_C"/>
</dbReference>
<dbReference type="Pfam" id="PF00668">
    <property type="entry name" value="Condensation"/>
    <property type="match status" value="1"/>
</dbReference>
<dbReference type="InterPro" id="IPR009081">
    <property type="entry name" value="PP-bd_ACP"/>
</dbReference>
<dbReference type="NCBIfam" id="TIGR01733">
    <property type="entry name" value="AA-adenyl-dom"/>
    <property type="match status" value="1"/>
</dbReference>
<name>A0ABU1V4I1_9BURK</name>
<dbReference type="Gene3D" id="3.30.300.30">
    <property type="match status" value="2"/>
</dbReference>
<dbReference type="InterPro" id="IPR020802">
    <property type="entry name" value="TesA-like"/>
</dbReference>
<dbReference type="PROSITE" id="PS00012">
    <property type="entry name" value="PHOSPHOPANTETHEINE"/>
    <property type="match status" value="2"/>
</dbReference>
<dbReference type="InterPro" id="IPR040097">
    <property type="entry name" value="FAAL/FAAC"/>
</dbReference>
<dbReference type="InterPro" id="IPR006162">
    <property type="entry name" value="Ppantetheine_attach_site"/>
</dbReference>
<feature type="domain" description="Carrier" evidence="7">
    <location>
        <begin position="558"/>
        <end position="633"/>
    </location>
</feature>
<comment type="cofactor">
    <cofactor evidence="1">
        <name>pantetheine 4'-phosphate</name>
        <dbReference type="ChEBI" id="CHEBI:47942"/>
    </cofactor>
</comment>
<organism evidence="8 9">
    <name type="scientific">Hydrogenophaga laconesensis</name>
    <dbReference type="NCBI Taxonomy" id="1805971"/>
    <lineage>
        <taxon>Bacteria</taxon>
        <taxon>Pseudomonadati</taxon>
        <taxon>Pseudomonadota</taxon>
        <taxon>Betaproteobacteria</taxon>
        <taxon>Burkholderiales</taxon>
        <taxon>Comamonadaceae</taxon>
        <taxon>Hydrogenophaga</taxon>
    </lineage>
</organism>
<dbReference type="InterPro" id="IPR020806">
    <property type="entry name" value="PKS_PP-bd"/>
</dbReference>
<keyword evidence="4" id="KW-0276">Fatty acid metabolism</keyword>
<evidence type="ECO:0000256" key="3">
    <source>
        <dbReference type="ARBA" id="ARBA00022553"/>
    </source>
</evidence>
<dbReference type="InterPro" id="IPR010071">
    <property type="entry name" value="AA_adenyl_dom"/>
</dbReference>
<dbReference type="PANTHER" id="PTHR45527:SF1">
    <property type="entry name" value="FATTY ACID SYNTHASE"/>
    <property type="match status" value="1"/>
</dbReference>
<keyword evidence="3" id="KW-0597">Phosphoprotein</keyword>
<dbReference type="Proteomes" id="UP001265550">
    <property type="component" value="Unassembled WGS sequence"/>
</dbReference>
<dbReference type="InterPro" id="IPR036736">
    <property type="entry name" value="ACP-like_sf"/>
</dbReference>
<dbReference type="SMART" id="SM00824">
    <property type="entry name" value="PKS_TE"/>
    <property type="match status" value="1"/>
</dbReference>
<sequence>MSTETLTYGELVDASHHIASLLLQQVQPGDRVLLAYDNCLDAVLLFWGCIMAGVVAVPAPATDARRSKVGWRRLQSMCEDAQVAMAFTLGDQLEAARAQVPQVKWATLDGLGDWRRAAPPAASDAIATRQHKLRDLAYLQYTSGSTGRPRGVQITHGNILAQCEALTAAESMDPALSRTLTWLPWFHDYGLVHGLLVPAFTGTTSYLMSTQQFLLRPLRWLEAIALHGITHSGAPDFAYEACVNALARSPDWKNRLDTWKLATCGAEPIRPQTLRRFAETFSRFGFRPEAFAPSYGLAEAVLAVSLGNSTKAPTTLQVDRQLIEKRLVREASAASDNTMELVGSGRVLPSMAVRIVQPETRRPCPPDEVGEIWVHGPCVGEGYWNQPDASTERFGGVIDEPGASERFLRTGDLGFIWNGELFVTGRYSDLIIVHGRNIHPQDLEETALATSPWVRPKGTIACPVEHAGRERVVLLVECRNQLAPGDHGSLQASLRHAIAEAHEVDLLEVVLLRGGVLPRTSSGKLQRREARRMYLSGELVPNQLKPVEGSEPVRTTSEAVERLSSELAPLWADVLNLPQVPEDAHFLHLGGDSLTGTQLLSRVRTRWGVDLPISALFADPSLRGMASALADRLASAPTTAATDPQRDPAPTSTDADDTTLLAYSQERMWFMQALAPASSAYNVPLALRLQGQPDADALEQAFMALISRHEILRTRFINTDLGPVAEVVGGGDFQLARLDAPPGGEAGLHDLMSELSQQVFALDQWPLIRASLIRVSPQDHVLLVVLHHIVADQWSFSVLGRDLSTAYRLARANNGKPPSGAPLRFASYASWHRRWFETERQSQETAYWRQRLDGLRPVALVPDKARPRVPSFRGGSVRVPLPPGVTDALNTLAASQGATLAMALLAVFKVFLQKHTGQTDLAIGMPIANRHHPASENLIGTLVNTLIVRTSLHGDPDFNEVLQRVKVAALEAYEHQDMPFELLVRTLDYKRDPSQTPLFNVMFNLVNTPVRDVDFGDLSWSRMDVNRLSSQVDLTMVVDPQFDRSIVLEYATDLFEAASVQRMGDQLLTLLQSAIEHARSPLSRLTLLDSTQRQQVLSWGSGRKRPAEGIGLAAFIERGLQLDPEATAVAFGDQRLSYRELDRASLSLAAHLQSQGFASGSRIGLCLPRSPDLIIALLATIRSGATYVPLDPTYPEERIGYQIEDASLSLIVGTTQTLTVRRTAQVPCLAMDEGWPDMRATDRLATDVAAPAYLIYTSGSTGRPKGVCLPQHAVVNFLRSMAHEPGMRQGDRVLAVTTLGFDIAVLELLLPLSVGATIVLASDSEVIDGAALKALVETQRVTLMQATPSRWHLLLEAGWSRTPGMRALVGGEPLPHALANDLLLRCDEVWNMYGPTETTVWSTCWRVQPDVPISLGQAIDQTQILVLDEAGQLTPVGAWGEIWIGGDGVADGYWQREELTRERFRVLETLGAERFYRTGDRGRWRHDGSLEHGGRLDDQVKLRGFRIELGEIEAFFASQPDVQRCVAQVREDNPGDQRLVAYIVSPWPSLDIEPLRARARQWLPDHMVPAVYMQVSSLPVLPNGKIDRHALPVPPGNAVSAGRRRAPQSEAEHRLMAIWQDLLQHRNFGIDDNFFDLGGHSMLAARMIRRIETEFQSPFSLNMLFEQPTVAGIALQLKGPHPGPDRPAAVLRRGAAPAGLFLLAGAQMYQELARQLTVDMPVYGLFSQAEIDLLEWPVHRPLPPFSVEALAGAYVDLIRAQQPHGPYYLGGFSIGGVLAYEAAQRLIQEGEEVGLLVMLDCAMPGRGWRRLKAGVVRRIRMIRRDGWRHFVHLYRQLRQLQIASGQAGGRRNQVYAQAIHQYQARASNVPVAFFQAAGDTSTEPAYGWGELASSMTIKLVPGRHSDILETPNVSELARELSLQLASVVGESRADSRIT</sequence>
<evidence type="ECO:0000256" key="1">
    <source>
        <dbReference type="ARBA" id="ARBA00001957"/>
    </source>
</evidence>
<reference evidence="8 9" key="1">
    <citation type="submission" date="2023-07" db="EMBL/GenBank/DDBJ databases">
        <title>Sorghum-associated microbial communities from plants grown in Nebraska, USA.</title>
        <authorList>
            <person name="Schachtman D."/>
        </authorList>
    </citation>
    <scope>NUCLEOTIDE SEQUENCE [LARGE SCALE GENOMIC DNA]</scope>
    <source>
        <strain evidence="8 9">BE240</strain>
    </source>
</reference>
<dbReference type="PROSITE" id="PS00455">
    <property type="entry name" value="AMP_BINDING"/>
    <property type="match status" value="2"/>
</dbReference>
<keyword evidence="9" id="KW-1185">Reference proteome</keyword>